<sequence>MMNQLSTSTSPYLLQHANNPVHWQEWSEEAFAESRLRDVPIFLSVGYSACHWCHVMAHESFEDQEVADLINANFVAIKLDREERPDIDAVYMKATLALTGQGGWPMTVFMDHDGKPFFAGTYFPKTSRGGMPGFTEVLSALSEAWNERRDDIETAGSRVVEAMQQRGSYTSDGLPSDVVLEQAVSRLQVDFDERNGGFGNAPKFPPSMILEFLLREAARTRSSRALLMAERTMEAMGRGGMYDQLAGGFSRYSVDPTWTVPHFEKMLYDNALLLRVYLHWYRLTGSNFAERIVRETAEFIIRDLSTPEGGFASALDADTEGVEGKFYVWTAQEIIDVLGEVDGQWTVELLNVTEAGTFEHGYSVLQLLDGPDDALRWSRMRERLLNSRKSRVAPGRDDKIVAAWNGMAIAALAEAGALLDEPTWVESAIIAADLLIAIHLGPNGDDRLCRTSRDGKPGTNSGVLDDYGSVAEGFLALFQVTGDDEWLALSGMLLDVAIQHFSDGNGGFFDTPDDAPALVQRPQDPSDNAEPSGWFAVANAALTYSALTGLVEYREIAERALDVVGGLGARAPRACGWGLAALSAFVDGPIEIAIIGDFADPATAILRTVALATTAPGAVIAVGEPGSEVPLLRDRPLLGGQSAAYVCRAFTCQQPTVDPFELATQIGVRSGE</sequence>
<evidence type="ECO:0000313" key="2">
    <source>
        <dbReference type="EMBL" id="CAB4892400.1"/>
    </source>
</evidence>
<dbReference type="InterPro" id="IPR036249">
    <property type="entry name" value="Thioredoxin-like_sf"/>
</dbReference>
<dbReference type="PANTHER" id="PTHR42899">
    <property type="entry name" value="SPERMATOGENESIS-ASSOCIATED PROTEIN 20"/>
    <property type="match status" value="1"/>
</dbReference>
<dbReference type="EMBL" id="CAFBPZ010000153">
    <property type="protein sequence ID" value="CAB5042693.1"/>
    <property type="molecule type" value="Genomic_DNA"/>
</dbReference>
<accession>A0A6J7FHJ3</accession>
<dbReference type="GO" id="GO:0005975">
    <property type="term" value="P:carbohydrate metabolic process"/>
    <property type="evidence" value="ECO:0007669"/>
    <property type="project" value="InterPro"/>
</dbReference>
<feature type="domain" description="Spermatogenesis-associated protein 20-like TRX" evidence="1">
    <location>
        <begin position="3"/>
        <end position="163"/>
    </location>
</feature>
<evidence type="ECO:0000313" key="3">
    <source>
        <dbReference type="EMBL" id="CAB5042693.1"/>
    </source>
</evidence>
<dbReference type="Gene3D" id="3.40.30.10">
    <property type="entry name" value="Glutaredoxin"/>
    <property type="match status" value="1"/>
</dbReference>
<proteinExistence type="predicted"/>
<dbReference type="InterPro" id="IPR024705">
    <property type="entry name" value="Ssp411"/>
</dbReference>
<dbReference type="SUPFAM" id="SSF52833">
    <property type="entry name" value="Thioredoxin-like"/>
    <property type="match status" value="1"/>
</dbReference>
<dbReference type="InterPro" id="IPR004879">
    <property type="entry name" value="Ssp411-like_TRX"/>
</dbReference>
<protein>
    <submittedName>
        <fullName evidence="2">Unannotated protein</fullName>
    </submittedName>
</protein>
<name>A0A6J7FHJ3_9ZZZZ</name>
<dbReference type="PANTHER" id="PTHR42899:SF1">
    <property type="entry name" value="SPERMATOGENESIS-ASSOCIATED PROTEIN 20"/>
    <property type="match status" value="1"/>
</dbReference>
<dbReference type="Pfam" id="PF03190">
    <property type="entry name" value="Thioredox_DsbH"/>
    <property type="match status" value="1"/>
</dbReference>
<organism evidence="2">
    <name type="scientific">freshwater metagenome</name>
    <dbReference type="NCBI Taxonomy" id="449393"/>
    <lineage>
        <taxon>unclassified sequences</taxon>
        <taxon>metagenomes</taxon>
        <taxon>ecological metagenomes</taxon>
    </lineage>
</organism>
<dbReference type="EMBL" id="CAFBMC010000016">
    <property type="protein sequence ID" value="CAB4892400.1"/>
    <property type="molecule type" value="Genomic_DNA"/>
</dbReference>
<dbReference type="AlphaFoldDB" id="A0A6J7FHJ3"/>
<gene>
    <name evidence="2" type="ORF">UFOPK3495_00473</name>
    <name evidence="3" type="ORF">UFOPK4237_01597</name>
</gene>
<dbReference type="PIRSF" id="PIRSF006402">
    <property type="entry name" value="UCP006402_thioredoxin"/>
    <property type="match status" value="1"/>
</dbReference>
<dbReference type="SUPFAM" id="SSF48208">
    <property type="entry name" value="Six-hairpin glycosidases"/>
    <property type="match status" value="1"/>
</dbReference>
<reference evidence="2" key="1">
    <citation type="submission" date="2020-05" db="EMBL/GenBank/DDBJ databases">
        <authorList>
            <person name="Chiriac C."/>
            <person name="Salcher M."/>
            <person name="Ghai R."/>
            <person name="Kavagutti S V."/>
        </authorList>
    </citation>
    <scope>NUCLEOTIDE SEQUENCE</scope>
</reference>
<dbReference type="InterPro" id="IPR008928">
    <property type="entry name" value="6-hairpin_glycosidase_sf"/>
</dbReference>
<dbReference type="CDD" id="cd02955">
    <property type="entry name" value="SSP411"/>
    <property type="match status" value="1"/>
</dbReference>
<evidence type="ECO:0000259" key="1">
    <source>
        <dbReference type="Pfam" id="PF03190"/>
    </source>
</evidence>